<organism evidence="1 2">
    <name type="scientific">Nocardia panacis</name>
    <dbReference type="NCBI Taxonomy" id="2340916"/>
    <lineage>
        <taxon>Bacteria</taxon>
        <taxon>Bacillati</taxon>
        <taxon>Actinomycetota</taxon>
        <taxon>Actinomycetes</taxon>
        <taxon>Mycobacteriales</taxon>
        <taxon>Nocardiaceae</taxon>
        <taxon>Nocardia</taxon>
    </lineage>
</organism>
<name>A0A3A4KL61_9NOCA</name>
<dbReference type="InterPro" id="IPR011989">
    <property type="entry name" value="ARM-like"/>
</dbReference>
<sequence>MPVAPLPQVTWDTGDSATARHERVTPAAGIGMSVRWCIVRVMFAGLLDIDWSSLEHAYGPAGDVPEILLGFASEDPCEREIALDRFLGAVHHQGDVYDSTVACLPFLFELITDTSIADRGPVAELLVSIGESAAARDVDESDMSETRVPYARAHLVIQDRAEDFVPLLADRDAEVRSAAAAALALFSADTEHALASLRGQLESESEIECRIALIRATADVALRTDTSSVADWLGRIAVDADDPGTRLAALVHATRLAPQRWVDDLGAKTVALLREISEFPGYAAAPPDDRPFTPTLFGILRELVPEQAARADVWTGDLLLVLDKALTGHTDNRIALLEHRLRDPDPGRRVDALHLADRLIQTRRGSFEHLIEMIDGRLRAPEREVRHAAAEVLSDTYSLAAPAADALAEQVISAGPESWCHPDEEIQAHYRNMLCALARLGDARAVPGMVAALYSGDGTGRLVYRLGAYTAHRHEFVPALLEQFAQTTRELGSGYGSAHDNLLTAVRCLGVYEALPDVTRILDAAIRAESDSHVYKALYPLKYFGPAAAAALPMVDELMRSPNPCVSLRAAETAWSITGDSDLVVAVVRSRLGTEDSDQAAMVAGQMGEHGAPLVESLLPLLASDEIWDRVKAAEALVRITGEAVPVLPIFTAEWQEHTLGRGRIAECVGMLGAAAESFLPLLRKELAEPRRLIARAGLHMSGFLEEDEKLLTLCASAIDRITAQV</sequence>
<comment type="caution">
    <text evidence="1">The sequence shown here is derived from an EMBL/GenBank/DDBJ whole genome shotgun (WGS) entry which is preliminary data.</text>
</comment>
<dbReference type="GO" id="GO:0016829">
    <property type="term" value="F:lyase activity"/>
    <property type="evidence" value="ECO:0007669"/>
    <property type="project" value="UniProtKB-KW"/>
</dbReference>
<dbReference type="Gene3D" id="1.25.10.10">
    <property type="entry name" value="Leucine-rich Repeat Variant"/>
    <property type="match status" value="2"/>
</dbReference>
<dbReference type="SUPFAM" id="SSF48371">
    <property type="entry name" value="ARM repeat"/>
    <property type="match status" value="1"/>
</dbReference>
<evidence type="ECO:0000313" key="2">
    <source>
        <dbReference type="Proteomes" id="UP000266677"/>
    </source>
</evidence>
<reference evidence="1 2" key="1">
    <citation type="submission" date="2018-09" db="EMBL/GenBank/DDBJ databases">
        <title>YIM PH21274 draft genome.</title>
        <authorList>
            <person name="Miao C."/>
        </authorList>
    </citation>
    <scope>NUCLEOTIDE SEQUENCE [LARGE SCALE GENOMIC DNA]</scope>
    <source>
        <strain evidence="1 2">YIM PH 21724</strain>
    </source>
</reference>
<dbReference type="InterPro" id="IPR016024">
    <property type="entry name" value="ARM-type_fold"/>
</dbReference>
<dbReference type="Proteomes" id="UP000266677">
    <property type="component" value="Unassembled WGS sequence"/>
</dbReference>
<dbReference type="AlphaFoldDB" id="A0A3A4KL61"/>
<accession>A0A3A4KL61</accession>
<evidence type="ECO:0000313" key="1">
    <source>
        <dbReference type="EMBL" id="RJO73717.1"/>
    </source>
</evidence>
<keyword evidence="1" id="KW-0456">Lyase</keyword>
<dbReference type="EMBL" id="QZFU01000023">
    <property type="protein sequence ID" value="RJO73717.1"/>
    <property type="molecule type" value="Genomic_DNA"/>
</dbReference>
<gene>
    <name evidence="1" type="ORF">D5S18_21355</name>
</gene>
<protein>
    <submittedName>
        <fullName evidence="1">PBS lyase</fullName>
    </submittedName>
</protein>
<proteinExistence type="predicted"/>
<keyword evidence="2" id="KW-1185">Reference proteome</keyword>